<gene>
    <name evidence="1" type="ORF">L915_16133</name>
</gene>
<organism evidence="1">
    <name type="scientific">Phytophthora nicotianae</name>
    <name type="common">Potato buckeye rot agent</name>
    <name type="synonym">Phytophthora parasitica</name>
    <dbReference type="NCBI Taxonomy" id="4792"/>
    <lineage>
        <taxon>Eukaryota</taxon>
        <taxon>Sar</taxon>
        <taxon>Stramenopiles</taxon>
        <taxon>Oomycota</taxon>
        <taxon>Peronosporomycetes</taxon>
        <taxon>Peronosporales</taxon>
        <taxon>Peronosporaceae</taxon>
        <taxon>Phytophthora</taxon>
    </lineage>
</organism>
<name>W2G3P0_PHYNI</name>
<dbReference type="EMBL" id="KI688351">
    <property type="protein sequence ID" value="ETK77622.1"/>
    <property type="molecule type" value="Genomic_DNA"/>
</dbReference>
<dbReference type="AlphaFoldDB" id="W2G3P0"/>
<protein>
    <submittedName>
        <fullName evidence="1">Uncharacterized protein</fullName>
    </submittedName>
</protein>
<accession>W2G3P0</accession>
<reference evidence="1" key="1">
    <citation type="submission" date="2013-11" db="EMBL/GenBank/DDBJ databases">
        <title>The Genome Sequence of Phytophthora parasitica CJ02B3.</title>
        <authorList>
            <consortium name="The Broad Institute Genomics Platform"/>
            <person name="Russ C."/>
            <person name="Tyler B."/>
            <person name="Panabieres F."/>
            <person name="Shan W."/>
            <person name="Tripathy S."/>
            <person name="Grunwald N."/>
            <person name="Machado M."/>
            <person name="Johnson C.S."/>
            <person name="Arredondo F."/>
            <person name="Hong C."/>
            <person name="Coffey M."/>
            <person name="Young S.K."/>
            <person name="Zeng Q."/>
            <person name="Gargeya S."/>
            <person name="Fitzgerald M."/>
            <person name="Abouelleil A."/>
            <person name="Alvarado L."/>
            <person name="Chapman S.B."/>
            <person name="Gainer-Dewar J."/>
            <person name="Goldberg J."/>
            <person name="Griggs A."/>
            <person name="Gujja S."/>
            <person name="Hansen M."/>
            <person name="Howarth C."/>
            <person name="Imamovic A."/>
            <person name="Ireland A."/>
            <person name="Larimer J."/>
            <person name="McCowan C."/>
            <person name="Murphy C."/>
            <person name="Pearson M."/>
            <person name="Poon T.W."/>
            <person name="Priest M."/>
            <person name="Roberts A."/>
            <person name="Saif S."/>
            <person name="Shea T."/>
            <person name="Sykes S."/>
            <person name="Wortman J."/>
            <person name="Nusbaum C."/>
            <person name="Birren B."/>
        </authorList>
    </citation>
    <scope>NUCLEOTIDE SEQUENCE [LARGE SCALE GENOMIC DNA]</scope>
    <source>
        <strain evidence="1">CJ02B3</strain>
    </source>
</reference>
<evidence type="ECO:0000313" key="1">
    <source>
        <dbReference type="EMBL" id="ETK77622.1"/>
    </source>
</evidence>
<sequence>MSRKSDASRKKAASNGEWSDQCCQIDIVGKVMW</sequence>
<dbReference type="Proteomes" id="UP000053236">
    <property type="component" value="Unassembled WGS sequence"/>
</dbReference>
<proteinExistence type="predicted"/>